<evidence type="ECO:0000313" key="1">
    <source>
        <dbReference type="EMBL" id="HIT16832.1"/>
    </source>
</evidence>
<organism evidence="1 2">
    <name type="scientific">Candidatus Caccosoma faecigallinarum</name>
    <dbReference type="NCBI Taxonomy" id="2840720"/>
    <lineage>
        <taxon>Bacteria</taxon>
        <taxon>Bacillati</taxon>
        <taxon>Bacillota</taxon>
        <taxon>Bacillota incertae sedis</taxon>
        <taxon>Candidatus Caccosoma</taxon>
    </lineage>
</organism>
<evidence type="ECO:0000313" key="2">
    <source>
        <dbReference type="Proteomes" id="UP000886893"/>
    </source>
</evidence>
<name>A0A9D1G7B0_9FIRM</name>
<dbReference type="AlphaFoldDB" id="A0A9D1G7B0"/>
<dbReference type="Proteomes" id="UP000886893">
    <property type="component" value="Unassembled WGS sequence"/>
</dbReference>
<comment type="caution">
    <text evidence="1">The sequence shown here is derived from an EMBL/GenBank/DDBJ whole genome shotgun (WGS) entry which is preliminary data.</text>
</comment>
<reference evidence="1" key="2">
    <citation type="journal article" date="2021" name="PeerJ">
        <title>Extensive microbial diversity within the chicken gut microbiome revealed by metagenomics and culture.</title>
        <authorList>
            <person name="Gilroy R."/>
            <person name="Ravi A."/>
            <person name="Getino M."/>
            <person name="Pursley I."/>
            <person name="Horton D.L."/>
            <person name="Alikhan N.F."/>
            <person name="Baker D."/>
            <person name="Gharbi K."/>
            <person name="Hall N."/>
            <person name="Watson M."/>
            <person name="Adriaenssens E.M."/>
            <person name="Foster-Nyarko E."/>
            <person name="Jarju S."/>
            <person name="Secka A."/>
            <person name="Antonio M."/>
            <person name="Oren A."/>
            <person name="Chaudhuri R.R."/>
            <person name="La Ragione R."/>
            <person name="Hildebrand F."/>
            <person name="Pallen M.J."/>
        </authorList>
    </citation>
    <scope>NUCLEOTIDE SEQUENCE</scope>
    <source>
        <strain evidence="1">14508</strain>
    </source>
</reference>
<dbReference type="EMBL" id="DVKI01000013">
    <property type="protein sequence ID" value="HIT16832.1"/>
    <property type="molecule type" value="Genomic_DNA"/>
</dbReference>
<accession>A0A9D1G7B0</accession>
<dbReference type="Pfam" id="PF14056">
    <property type="entry name" value="DUF4250"/>
    <property type="match status" value="1"/>
</dbReference>
<proteinExistence type="predicted"/>
<reference evidence="1" key="1">
    <citation type="submission" date="2020-10" db="EMBL/GenBank/DDBJ databases">
        <authorList>
            <person name="Gilroy R."/>
        </authorList>
    </citation>
    <scope>NUCLEOTIDE SEQUENCE</scope>
    <source>
        <strain evidence="1">14508</strain>
    </source>
</reference>
<dbReference type="InterPro" id="IPR025346">
    <property type="entry name" value="DUF4250"/>
</dbReference>
<protein>
    <submittedName>
        <fullName evidence="1">DUF4250 domain-containing protein</fullName>
    </submittedName>
</protein>
<gene>
    <name evidence="1" type="ORF">IAD04_00405</name>
</gene>
<sequence>MKCFSDPYLTLSFINTKLRDQYASLDVLCEDLNLNKEEVLKQLKTIDYIYDETKNAFVYRQMHSF</sequence>